<feature type="domain" description="Major facilitator superfamily (MFS) profile" evidence="8">
    <location>
        <begin position="77"/>
        <end position="506"/>
    </location>
</feature>
<feature type="transmembrane region" description="Helical" evidence="7">
    <location>
        <begin position="351"/>
        <end position="373"/>
    </location>
</feature>
<evidence type="ECO:0000256" key="3">
    <source>
        <dbReference type="ARBA" id="ARBA00022989"/>
    </source>
</evidence>
<dbReference type="EMBL" id="JAGMUX010000025">
    <property type="protein sequence ID" value="KAH7227149.1"/>
    <property type="molecule type" value="Genomic_DNA"/>
</dbReference>
<feature type="region of interest" description="Disordered" evidence="6">
    <location>
        <begin position="1"/>
        <end position="36"/>
    </location>
</feature>
<dbReference type="PROSITE" id="PS50850">
    <property type="entry name" value="MFS"/>
    <property type="match status" value="1"/>
</dbReference>
<keyword evidence="2 7" id="KW-0812">Transmembrane</keyword>
<dbReference type="InterPro" id="IPR036259">
    <property type="entry name" value="MFS_trans_sf"/>
</dbReference>
<dbReference type="RefSeq" id="XP_046042580.1">
    <property type="nucleotide sequence ID" value="XM_046188914.1"/>
</dbReference>
<dbReference type="Gene3D" id="1.20.1250.20">
    <property type="entry name" value="MFS general substrate transporter like domains"/>
    <property type="match status" value="1"/>
</dbReference>
<dbReference type="GeneID" id="70218868"/>
<dbReference type="Pfam" id="PF07690">
    <property type="entry name" value="MFS_1"/>
    <property type="match status" value="1"/>
</dbReference>
<evidence type="ECO:0000256" key="7">
    <source>
        <dbReference type="SAM" id="Phobius"/>
    </source>
</evidence>
<feature type="transmembrane region" description="Helical" evidence="7">
    <location>
        <begin position="479"/>
        <end position="499"/>
    </location>
</feature>
<keyword evidence="4 7" id="KW-0472">Membrane</keyword>
<dbReference type="PANTHER" id="PTHR23507:SF1">
    <property type="entry name" value="FI18259P1-RELATED"/>
    <property type="match status" value="1"/>
</dbReference>
<feature type="transmembrane region" description="Helical" evidence="7">
    <location>
        <begin position="152"/>
        <end position="174"/>
    </location>
</feature>
<feature type="transmembrane region" description="Helical" evidence="7">
    <location>
        <begin position="443"/>
        <end position="467"/>
    </location>
</feature>
<dbReference type="PANTHER" id="PTHR23507">
    <property type="entry name" value="ZGC:174356"/>
    <property type="match status" value="1"/>
</dbReference>
<feature type="transmembrane region" description="Helical" evidence="7">
    <location>
        <begin position="215"/>
        <end position="238"/>
    </location>
</feature>
<keyword evidence="3 7" id="KW-1133">Transmembrane helix</keyword>
<evidence type="ECO:0000259" key="8">
    <source>
        <dbReference type="PROSITE" id="PS50850"/>
    </source>
</evidence>
<feature type="compositionally biased region" description="Polar residues" evidence="6">
    <location>
        <begin position="26"/>
        <end position="36"/>
    </location>
</feature>
<evidence type="ECO:0000313" key="10">
    <source>
        <dbReference type="Proteomes" id="UP000720189"/>
    </source>
</evidence>
<dbReference type="GO" id="GO:0022857">
    <property type="term" value="F:transmembrane transporter activity"/>
    <property type="evidence" value="ECO:0007669"/>
    <property type="project" value="InterPro"/>
</dbReference>
<proteinExistence type="predicted"/>
<dbReference type="GO" id="GO:0016020">
    <property type="term" value="C:membrane"/>
    <property type="evidence" value="ECO:0007669"/>
    <property type="project" value="UniProtKB-SubCell"/>
</dbReference>
<dbReference type="OrthoDB" id="194139at2759"/>
<feature type="transmembrane region" description="Helical" evidence="7">
    <location>
        <begin position="394"/>
        <end position="423"/>
    </location>
</feature>
<sequence>MENVQHGVTESTPLLQSDLNGDAPNGSPSSQSKTRGNEWQTAWQRHFAQWSALYVCSLFILLVDVPNFLSEVPKLRMLELGLCRDYYAATDPSVIGRDGSVPEHLCKVHEIQSALAKMRGILGMIEGIPGLILAIPYGVLADSKGRRLVTGLSLLGFVLRDIWAFTVLYFHQIFPVRAVYAAPAFLVLGGGSTVISPMIMAIIAAAIPEASRTRAFFWVQVVLLITELIAPPLGAVLMKALGPHFAFLTAVPLEALAFVVLGFIPNTRSPHNTPDDHETANDQSSSKNKALRASSHLLQNIQHGVRTLGSHKSLLIGLLALVVAKMARPMLELILQYMSVRFGWPLAKTAFLLSIQAAGQILLFAVVLPRVNIWLINRMKTSSAANLALTRVSILFLVAGSLCMGLATAVPAFIIAFFGYTLGNGFSSALRSLLTTMVHPDHLSLLFTAIAVFEGISTIGASPLLGLSFSVGLDIGGMAVSLPFFVASVLYALAAVLLISGMSTESCPPGA</sequence>
<feature type="transmembrane region" description="Helical" evidence="7">
    <location>
        <begin position="121"/>
        <end position="140"/>
    </location>
</feature>
<dbReference type="InterPro" id="IPR011701">
    <property type="entry name" value="MFS"/>
</dbReference>
<accession>A0A9P9FZ29</accession>
<keyword evidence="5" id="KW-0325">Glycoprotein</keyword>
<evidence type="ECO:0000256" key="4">
    <source>
        <dbReference type="ARBA" id="ARBA00023136"/>
    </source>
</evidence>
<dbReference type="Proteomes" id="UP000720189">
    <property type="component" value="Unassembled WGS sequence"/>
</dbReference>
<evidence type="ECO:0000256" key="6">
    <source>
        <dbReference type="SAM" id="MobiDB-lite"/>
    </source>
</evidence>
<keyword evidence="10" id="KW-1185">Reference proteome</keyword>
<reference evidence="9" key="1">
    <citation type="journal article" date="2021" name="Nat. Commun.">
        <title>Genetic determinants of endophytism in the Arabidopsis root mycobiome.</title>
        <authorList>
            <person name="Mesny F."/>
            <person name="Miyauchi S."/>
            <person name="Thiergart T."/>
            <person name="Pickel B."/>
            <person name="Atanasova L."/>
            <person name="Karlsson M."/>
            <person name="Huettel B."/>
            <person name="Barry K.W."/>
            <person name="Haridas S."/>
            <person name="Chen C."/>
            <person name="Bauer D."/>
            <person name="Andreopoulos W."/>
            <person name="Pangilinan J."/>
            <person name="LaButti K."/>
            <person name="Riley R."/>
            <person name="Lipzen A."/>
            <person name="Clum A."/>
            <person name="Drula E."/>
            <person name="Henrissat B."/>
            <person name="Kohler A."/>
            <person name="Grigoriev I.V."/>
            <person name="Martin F.M."/>
            <person name="Hacquard S."/>
        </authorList>
    </citation>
    <scope>NUCLEOTIDE SEQUENCE</scope>
    <source>
        <strain evidence="9">MPI-CAGE-AT-0023</strain>
    </source>
</reference>
<feature type="transmembrane region" description="Helical" evidence="7">
    <location>
        <begin position="180"/>
        <end position="203"/>
    </location>
</feature>
<protein>
    <submittedName>
        <fullName evidence="9">Major facilitator superfamily domain-containing protein</fullName>
    </submittedName>
</protein>
<evidence type="ECO:0000313" key="9">
    <source>
        <dbReference type="EMBL" id="KAH7227149.1"/>
    </source>
</evidence>
<evidence type="ECO:0000256" key="1">
    <source>
        <dbReference type="ARBA" id="ARBA00004141"/>
    </source>
</evidence>
<organism evidence="9 10">
    <name type="scientific">Fusarium redolens</name>
    <dbReference type="NCBI Taxonomy" id="48865"/>
    <lineage>
        <taxon>Eukaryota</taxon>
        <taxon>Fungi</taxon>
        <taxon>Dikarya</taxon>
        <taxon>Ascomycota</taxon>
        <taxon>Pezizomycotina</taxon>
        <taxon>Sordariomycetes</taxon>
        <taxon>Hypocreomycetidae</taxon>
        <taxon>Hypocreales</taxon>
        <taxon>Nectriaceae</taxon>
        <taxon>Fusarium</taxon>
        <taxon>Fusarium redolens species complex</taxon>
    </lineage>
</organism>
<feature type="compositionally biased region" description="Polar residues" evidence="6">
    <location>
        <begin position="1"/>
        <end position="19"/>
    </location>
</feature>
<name>A0A9P9FZ29_FUSRE</name>
<feature type="transmembrane region" description="Helical" evidence="7">
    <location>
        <begin position="50"/>
        <end position="69"/>
    </location>
</feature>
<evidence type="ECO:0000256" key="5">
    <source>
        <dbReference type="ARBA" id="ARBA00023180"/>
    </source>
</evidence>
<gene>
    <name evidence="9" type="ORF">BKA55DRAFT_527258</name>
</gene>
<dbReference type="SUPFAM" id="SSF103473">
    <property type="entry name" value="MFS general substrate transporter"/>
    <property type="match status" value="1"/>
</dbReference>
<comment type="subcellular location">
    <subcellularLocation>
        <location evidence="1">Membrane</location>
        <topology evidence="1">Multi-pass membrane protein</topology>
    </subcellularLocation>
</comment>
<dbReference type="AlphaFoldDB" id="A0A9P9FZ29"/>
<comment type="caution">
    <text evidence="9">The sequence shown here is derived from an EMBL/GenBank/DDBJ whole genome shotgun (WGS) entry which is preliminary data.</text>
</comment>
<feature type="transmembrane region" description="Helical" evidence="7">
    <location>
        <begin position="244"/>
        <end position="264"/>
    </location>
</feature>
<dbReference type="InterPro" id="IPR020846">
    <property type="entry name" value="MFS_dom"/>
</dbReference>
<evidence type="ECO:0000256" key="2">
    <source>
        <dbReference type="ARBA" id="ARBA00022692"/>
    </source>
</evidence>
<feature type="transmembrane region" description="Helical" evidence="7">
    <location>
        <begin position="313"/>
        <end position="331"/>
    </location>
</feature>